<feature type="transmembrane region" description="Helical" evidence="1">
    <location>
        <begin position="30"/>
        <end position="55"/>
    </location>
</feature>
<sequence length="91" mass="9514">MAERGGGLSLWAGMTIDEICKERIKPSATFLNTTAAGCVVAGIITPMATLLLGLASARVTVLGGTVLVCALGPISAGLHWLARRVLRRIRQ</sequence>
<keyword evidence="1" id="KW-0472">Membrane</keyword>
<name>A0ABP3QNG1_9PROT</name>
<keyword evidence="3" id="KW-1185">Reference proteome</keyword>
<accession>A0ABP3QNG1</accession>
<organism evidence="2 3">
    <name type="scientific">Craurococcus roseus</name>
    <dbReference type="NCBI Taxonomy" id="77585"/>
    <lineage>
        <taxon>Bacteria</taxon>
        <taxon>Pseudomonadati</taxon>
        <taxon>Pseudomonadota</taxon>
        <taxon>Alphaproteobacteria</taxon>
        <taxon>Acetobacterales</taxon>
        <taxon>Acetobacteraceae</taxon>
        <taxon>Craurococcus</taxon>
    </lineage>
</organism>
<gene>
    <name evidence="2" type="ORF">GCM10009416_33940</name>
</gene>
<dbReference type="Proteomes" id="UP001501588">
    <property type="component" value="Unassembled WGS sequence"/>
</dbReference>
<comment type="caution">
    <text evidence="2">The sequence shown here is derived from an EMBL/GenBank/DDBJ whole genome shotgun (WGS) entry which is preliminary data.</text>
</comment>
<proteinExistence type="predicted"/>
<protein>
    <submittedName>
        <fullName evidence="2">Uncharacterized protein</fullName>
    </submittedName>
</protein>
<reference evidence="3" key="1">
    <citation type="journal article" date="2019" name="Int. J. Syst. Evol. Microbiol.">
        <title>The Global Catalogue of Microorganisms (GCM) 10K type strain sequencing project: providing services to taxonomists for standard genome sequencing and annotation.</title>
        <authorList>
            <consortium name="The Broad Institute Genomics Platform"/>
            <consortium name="The Broad Institute Genome Sequencing Center for Infectious Disease"/>
            <person name="Wu L."/>
            <person name="Ma J."/>
        </authorList>
    </citation>
    <scope>NUCLEOTIDE SEQUENCE [LARGE SCALE GENOMIC DNA]</scope>
    <source>
        <strain evidence="3">JCM 9933</strain>
    </source>
</reference>
<evidence type="ECO:0000313" key="3">
    <source>
        <dbReference type="Proteomes" id="UP001501588"/>
    </source>
</evidence>
<feature type="transmembrane region" description="Helical" evidence="1">
    <location>
        <begin position="61"/>
        <end position="82"/>
    </location>
</feature>
<evidence type="ECO:0000256" key="1">
    <source>
        <dbReference type="SAM" id="Phobius"/>
    </source>
</evidence>
<keyword evidence="1" id="KW-0812">Transmembrane</keyword>
<keyword evidence="1" id="KW-1133">Transmembrane helix</keyword>
<dbReference type="EMBL" id="BAAAFZ010000053">
    <property type="protein sequence ID" value="GAA0592742.1"/>
    <property type="molecule type" value="Genomic_DNA"/>
</dbReference>
<evidence type="ECO:0000313" key="2">
    <source>
        <dbReference type="EMBL" id="GAA0592742.1"/>
    </source>
</evidence>